<keyword evidence="2" id="KW-0238">DNA-binding</keyword>
<dbReference type="Pfam" id="PF13007">
    <property type="entry name" value="LZ_Tnp_IS66"/>
    <property type="match status" value="1"/>
</dbReference>
<name>A0A1N6FYN0_9PROT</name>
<feature type="domain" description="Transposase TnpC homeodomain" evidence="1">
    <location>
        <begin position="45"/>
        <end position="122"/>
    </location>
</feature>
<proteinExistence type="predicted"/>
<dbReference type="RefSeq" id="WP_028462473.1">
    <property type="nucleotide sequence ID" value="NZ_FSRO01000001.1"/>
</dbReference>
<dbReference type="eggNOG" id="COG4372">
    <property type="taxonomic scope" value="Bacteria"/>
</dbReference>
<reference evidence="2 3" key="1">
    <citation type="submission" date="2016-12" db="EMBL/GenBank/DDBJ databases">
        <authorList>
            <person name="Song W.-J."/>
            <person name="Kurnit D.M."/>
        </authorList>
    </citation>
    <scope>NUCLEOTIDE SEQUENCE [LARGE SCALE GENOMIC DNA]</scope>
    <source>
        <strain evidence="2 3">ATCC 49181</strain>
    </source>
</reference>
<dbReference type="AlphaFoldDB" id="A0A1N6FYN0"/>
<dbReference type="InterPro" id="IPR024463">
    <property type="entry name" value="Transposase_TnpC_homeodom"/>
</dbReference>
<dbReference type="GO" id="GO:0003677">
    <property type="term" value="F:DNA binding"/>
    <property type="evidence" value="ECO:0007669"/>
    <property type="project" value="UniProtKB-KW"/>
</dbReference>
<keyword evidence="2" id="KW-0371">Homeobox</keyword>
<keyword evidence="3" id="KW-1185">Reference proteome</keyword>
<evidence type="ECO:0000313" key="2">
    <source>
        <dbReference type="EMBL" id="SIO00311.1"/>
    </source>
</evidence>
<evidence type="ECO:0000313" key="3">
    <source>
        <dbReference type="Proteomes" id="UP000185062"/>
    </source>
</evidence>
<dbReference type="Proteomes" id="UP000185062">
    <property type="component" value="Unassembled WGS sequence"/>
</dbReference>
<protein>
    <submittedName>
        <fullName evidence="2">Transposase C of IS166 homeodomain-containing protein</fullName>
    </submittedName>
</protein>
<sequence length="140" mass="16074">MNSLTQLDQLNLDTDTRQRVADLVQVLLDQAQQTIHFQRTKIQALTLELAHLDRVRFGKKNEALSALSPKQLNPLEESTLLDIAAIKVEIERIDDMLKADGVRSQRSRAGRQPLPDQLPRIEHWHEPALRQCGWRSNSHD</sequence>
<organism evidence="2 3">
    <name type="scientific">Nitrosomonas cryotolerans ATCC 49181</name>
    <dbReference type="NCBI Taxonomy" id="1131553"/>
    <lineage>
        <taxon>Bacteria</taxon>
        <taxon>Pseudomonadati</taxon>
        <taxon>Pseudomonadota</taxon>
        <taxon>Betaproteobacteria</taxon>
        <taxon>Nitrosomonadales</taxon>
        <taxon>Nitrosomonadaceae</taxon>
        <taxon>Nitrosomonas</taxon>
    </lineage>
</organism>
<evidence type="ECO:0000259" key="1">
    <source>
        <dbReference type="Pfam" id="PF13007"/>
    </source>
</evidence>
<dbReference type="STRING" id="44575.SAMN05216419_10714"/>
<accession>A0A1N6FYN0</accession>
<gene>
    <name evidence="2" type="ORF">SAMN02743940_0464</name>
</gene>
<dbReference type="EMBL" id="FSRO01000001">
    <property type="protein sequence ID" value="SIO00311.1"/>
    <property type="molecule type" value="Genomic_DNA"/>
</dbReference>